<comment type="caution">
    <text evidence="2">The sequence shown here is derived from an EMBL/GenBank/DDBJ whole genome shotgun (WGS) entry which is preliminary data.</text>
</comment>
<protein>
    <submittedName>
        <fullName evidence="2">Uncharacterized protein</fullName>
    </submittedName>
</protein>
<dbReference type="Proteomes" id="UP000749559">
    <property type="component" value="Unassembled WGS sequence"/>
</dbReference>
<dbReference type="EMBL" id="CAIIXF020000012">
    <property type="protein sequence ID" value="CAH1801451.1"/>
    <property type="molecule type" value="Genomic_DNA"/>
</dbReference>
<dbReference type="AlphaFoldDB" id="A0A8S4Q4J8"/>
<proteinExistence type="predicted"/>
<keyword evidence="3" id="KW-1185">Reference proteome</keyword>
<keyword evidence="1" id="KW-0472">Membrane</keyword>
<evidence type="ECO:0000256" key="1">
    <source>
        <dbReference type="SAM" id="Phobius"/>
    </source>
</evidence>
<accession>A0A8S4Q4J8</accession>
<organism evidence="2 3">
    <name type="scientific">Owenia fusiformis</name>
    <name type="common">Polychaete worm</name>
    <dbReference type="NCBI Taxonomy" id="6347"/>
    <lineage>
        <taxon>Eukaryota</taxon>
        <taxon>Metazoa</taxon>
        <taxon>Spiralia</taxon>
        <taxon>Lophotrochozoa</taxon>
        <taxon>Annelida</taxon>
        <taxon>Polychaeta</taxon>
        <taxon>Sedentaria</taxon>
        <taxon>Canalipalpata</taxon>
        <taxon>Sabellida</taxon>
        <taxon>Oweniida</taxon>
        <taxon>Oweniidae</taxon>
        <taxon>Owenia</taxon>
    </lineage>
</organism>
<keyword evidence="1" id="KW-0812">Transmembrane</keyword>
<evidence type="ECO:0000313" key="2">
    <source>
        <dbReference type="EMBL" id="CAH1801451.1"/>
    </source>
</evidence>
<name>A0A8S4Q4J8_OWEFU</name>
<evidence type="ECO:0000313" key="3">
    <source>
        <dbReference type="Proteomes" id="UP000749559"/>
    </source>
</evidence>
<feature type="transmembrane region" description="Helical" evidence="1">
    <location>
        <begin position="12"/>
        <end position="29"/>
    </location>
</feature>
<sequence length="121" mass="14414">MTTVNLYRQIKALFGILIIYVMITSIYFINTRYSKIKQVVYEQVNLMDNKRPSTRQRNDEGNKHHIMYNQTLLSALTQGYWKPKNVAEIEKDMVTSKLKRWRMRKKIEYSNDTTCGHAYQG</sequence>
<reference evidence="2" key="1">
    <citation type="submission" date="2022-03" db="EMBL/GenBank/DDBJ databases">
        <authorList>
            <person name="Martin C."/>
        </authorList>
    </citation>
    <scope>NUCLEOTIDE SEQUENCE</scope>
</reference>
<gene>
    <name evidence="2" type="ORF">OFUS_LOCUS25240</name>
</gene>
<keyword evidence="1" id="KW-1133">Transmembrane helix</keyword>